<accession>X0W389</accession>
<gene>
    <name evidence="2" type="ORF">S01H1_59113</name>
</gene>
<sequence>SQEPSGQDAPYDPSQEPDTSDKTVEEPDAAARIVIVEGQVTNHIGAGEPGVTVSVHRQESDGAKGELIAKALTDELGDFKATSPEAVHGNVIVTLSKPDYAETVRRLHLGDEEFPPFLGEELEGNLVLTGRVADALTGKPVPEASVKLSSLYKDWSATTSDDGRFAIKGVIPGEGELVVEAKSYGREQVHVADVNQKTEITVRVKPERIVHIKVVDEGGQPIEGATVEAYDKPRDDFRTAVTGEEGTVSVRGVHF</sequence>
<evidence type="ECO:0000256" key="1">
    <source>
        <dbReference type="SAM" id="MobiDB-lite"/>
    </source>
</evidence>
<evidence type="ECO:0000313" key="2">
    <source>
        <dbReference type="EMBL" id="GAG25000.1"/>
    </source>
</evidence>
<feature type="non-terminal residue" evidence="2">
    <location>
        <position position="255"/>
    </location>
</feature>
<comment type="caution">
    <text evidence="2">The sequence shown here is derived from an EMBL/GenBank/DDBJ whole genome shotgun (WGS) entry which is preliminary data.</text>
</comment>
<dbReference type="SUPFAM" id="SSF49464">
    <property type="entry name" value="Carboxypeptidase regulatory domain-like"/>
    <property type="match status" value="2"/>
</dbReference>
<organism evidence="2">
    <name type="scientific">marine sediment metagenome</name>
    <dbReference type="NCBI Taxonomy" id="412755"/>
    <lineage>
        <taxon>unclassified sequences</taxon>
        <taxon>metagenomes</taxon>
        <taxon>ecological metagenomes</taxon>
    </lineage>
</organism>
<dbReference type="InterPro" id="IPR008969">
    <property type="entry name" value="CarboxyPept-like_regulatory"/>
</dbReference>
<dbReference type="AlphaFoldDB" id="X0W389"/>
<reference evidence="2" key="1">
    <citation type="journal article" date="2014" name="Front. Microbiol.">
        <title>High frequency of phylogenetically diverse reductive dehalogenase-homologous genes in deep subseafloor sedimentary metagenomes.</title>
        <authorList>
            <person name="Kawai M."/>
            <person name="Futagami T."/>
            <person name="Toyoda A."/>
            <person name="Takaki Y."/>
            <person name="Nishi S."/>
            <person name="Hori S."/>
            <person name="Arai W."/>
            <person name="Tsubouchi T."/>
            <person name="Morono Y."/>
            <person name="Uchiyama I."/>
            <person name="Ito T."/>
            <person name="Fujiyama A."/>
            <person name="Inagaki F."/>
            <person name="Takami H."/>
        </authorList>
    </citation>
    <scope>NUCLEOTIDE SEQUENCE</scope>
    <source>
        <strain evidence="2">Expedition CK06-06</strain>
    </source>
</reference>
<dbReference type="EMBL" id="BARS01038647">
    <property type="protein sequence ID" value="GAG25000.1"/>
    <property type="molecule type" value="Genomic_DNA"/>
</dbReference>
<feature type="non-terminal residue" evidence="2">
    <location>
        <position position="1"/>
    </location>
</feature>
<dbReference type="Gene3D" id="2.60.40.1120">
    <property type="entry name" value="Carboxypeptidase-like, regulatory domain"/>
    <property type="match status" value="1"/>
</dbReference>
<evidence type="ECO:0008006" key="3">
    <source>
        <dbReference type="Google" id="ProtNLM"/>
    </source>
</evidence>
<protein>
    <recommendedName>
        <fullName evidence="3">Carboxypeptidase regulatory-like domain-containing protein</fullName>
    </recommendedName>
</protein>
<name>X0W389_9ZZZZ</name>
<proteinExistence type="predicted"/>
<dbReference type="Pfam" id="PF13620">
    <property type="entry name" value="CarboxypepD_reg"/>
    <property type="match status" value="1"/>
</dbReference>
<feature type="region of interest" description="Disordered" evidence="1">
    <location>
        <begin position="1"/>
        <end position="29"/>
    </location>
</feature>